<name>A0A9P6IAY3_9PEZI</name>
<dbReference type="RefSeq" id="XP_038749804.1">
    <property type="nucleotide sequence ID" value="XM_038885016.1"/>
</dbReference>
<organism evidence="1 2">
    <name type="scientific">Colletotrichum karsti</name>
    <dbReference type="NCBI Taxonomy" id="1095194"/>
    <lineage>
        <taxon>Eukaryota</taxon>
        <taxon>Fungi</taxon>
        <taxon>Dikarya</taxon>
        <taxon>Ascomycota</taxon>
        <taxon>Pezizomycotina</taxon>
        <taxon>Sordariomycetes</taxon>
        <taxon>Hypocreomycetidae</taxon>
        <taxon>Glomerellales</taxon>
        <taxon>Glomerellaceae</taxon>
        <taxon>Colletotrichum</taxon>
        <taxon>Colletotrichum boninense species complex</taxon>
    </lineage>
</organism>
<evidence type="ECO:0000313" key="1">
    <source>
        <dbReference type="EMBL" id="KAF9880343.1"/>
    </source>
</evidence>
<dbReference type="GeneID" id="62158090"/>
<dbReference type="EMBL" id="JAATWM020000005">
    <property type="protein sequence ID" value="KAF9880343.1"/>
    <property type="molecule type" value="Genomic_DNA"/>
</dbReference>
<protein>
    <recommendedName>
        <fullName evidence="3">Thiamine pyrophosphokinase</fullName>
    </recommendedName>
</protein>
<accession>A0A9P6IAY3</accession>
<dbReference type="Gene3D" id="3.90.79.10">
    <property type="entry name" value="Nucleoside Triphosphate Pyrophosphohydrolase"/>
    <property type="match status" value="1"/>
</dbReference>
<proteinExistence type="predicted"/>
<evidence type="ECO:0008006" key="3">
    <source>
        <dbReference type="Google" id="ProtNLM"/>
    </source>
</evidence>
<evidence type="ECO:0000313" key="2">
    <source>
        <dbReference type="Proteomes" id="UP000781932"/>
    </source>
</evidence>
<keyword evidence="2" id="KW-1185">Reference proteome</keyword>
<dbReference type="OrthoDB" id="10261522at2759"/>
<reference evidence="1" key="1">
    <citation type="submission" date="2020-03" db="EMBL/GenBank/DDBJ databases">
        <authorList>
            <person name="He L."/>
        </authorList>
    </citation>
    <scope>NUCLEOTIDE SEQUENCE</scope>
    <source>
        <strain evidence="1">CkLH20</strain>
    </source>
</reference>
<sequence>MSLSTKSSEKPPKFTTLLELVHDANKFRPQRDNWTFCLYTYGRYGSQRWRPFGVVLPEVVNWLKLADIKDLKFFEREKRIHLLPPIYSGTNNLEEAWNEILHKLDEAGEHERAKGAEVPDWVSFKTKYTYTKHTPENKELWTLIGAGRGYEYGILVDLVPIFGVATSGAHLNVYTNTEEGVKVYVSTRPEVHPNFPGLLDQIVAGGFTPDRHGTIKDCISQESKQEAKGLPKDSNARIKGYPCIQFFDIRDDRWEKGHASLPEPGIRKPYDLEVTPDEAIAIKPKEGQQRFELMTIEEIVATLRNGDWKPNCALIMIDFMIRHNLMPDQKESGDVEEIKRLLRLKDHFQEEVEIPVIELARITNQPHHLEVD</sequence>
<reference evidence="1" key="2">
    <citation type="submission" date="2020-11" db="EMBL/GenBank/DDBJ databases">
        <title>Whole genome sequencing of Colletotrichum sp.</title>
        <authorList>
            <person name="Li H."/>
        </authorList>
    </citation>
    <scope>NUCLEOTIDE SEQUENCE</scope>
    <source>
        <strain evidence="1">CkLH20</strain>
    </source>
</reference>
<dbReference type="CDD" id="cd03676">
    <property type="entry name" value="NUDIX_Tnr3_like"/>
    <property type="match status" value="1"/>
</dbReference>
<comment type="caution">
    <text evidence="1">The sequence shown here is derived from an EMBL/GenBank/DDBJ whole genome shotgun (WGS) entry which is preliminary data.</text>
</comment>
<dbReference type="AlphaFoldDB" id="A0A9P6IAY3"/>
<dbReference type="Proteomes" id="UP000781932">
    <property type="component" value="Unassembled WGS sequence"/>
</dbReference>
<gene>
    <name evidence="1" type="ORF">CkaCkLH20_02297</name>
</gene>